<dbReference type="EMBL" id="JALZ01000002">
    <property type="protein sequence ID" value="ETX16140.1"/>
    <property type="molecule type" value="Genomic_DNA"/>
</dbReference>
<dbReference type="InterPro" id="IPR000866">
    <property type="entry name" value="AhpC/TSA"/>
</dbReference>
<name>X7EJR6_9RHOB</name>
<sequence length="175" mass="19503">MASIAPDQPFPELTLPRLGGGELALGTPSEGYDWQFVVVYRGLHCPICKDYLRQIETLKSRYHELGVEIVAVSADPEEKAQAFVDETGISIPVAYDLSIEDMHRLGLFVSDPRSPEETDRPFAEPGHFVINEHGKLQIVEIANAPFVRPDLQRLADGIEFVREKGYPVRGTRMAA</sequence>
<dbReference type="PATRIC" id="fig|1449350.3.peg.692"/>
<dbReference type="eggNOG" id="COG1225">
    <property type="taxonomic scope" value="Bacteria"/>
</dbReference>
<feature type="domain" description="Thioredoxin" evidence="1">
    <location>
        <begin position="4"/>
        <end position="163"/>
    </location>
</feature>
<comment type="caution">
    <text evidence="2">The sequence shown here is derived from an EMBL/GenBank/DDBJ whole genome shotgun (WGS) entry which is preliminary data.</text>
</comment>
<dbReference type="STRING" id="1449350.OCH239_08245"/>
<dbReference type="InterPro" id="IPR036249">
    <property type="entry name" value="Thioredoxin-like_sf"/>
</dbReference>
<dbReference type="GO" id="GO:0004601">
    <property type="term" value="F:peroxidase activity"/>
    <property type="evidence" value="ECO:0007669"/>
    <property type="project" value="UniProtKB-KW"/>
</dbReference>
<dbReference type="Gene3D" id="3.40.30.10">
    <property type="entry name" value="Glutaredoxin"/>
    <property type="match status" value="1"/>
</dbReference>
<reference evidence="2 3" key="1">
    <citation type="submission" date="2014-01" db="EMBL/GenBank/DDBJ databases">
        <title>Roseivivax halodurans JCM 10272 Genome Sequencing.</title>
        <authorList>
            <person name="Lai Q."/>
            <person name="Li G."/>
            <person name="Shao Z."/>
        </authorList>
    </citation>
    <scope>NUCLEOTIDE SEQUENCE [LARGE SCALE GENOMIC DNA]</scope>
    <source>
        <strain evidence="2 3">JCM 10272</strain>
    </source>
</reference>
<evidence type="ECO:0000313" key="3">
    <source>
        <dbReference type="Proteomes" id="UP000022447"/>
    </source>
</evidence>
<keyword evidence="3" id="KW-1185">Reference proteome</keyword>
<dbReference type="Pfam" id="PF00578">
    <property type="entry name" value="AhpC-TSA"/>
    <property type="match status" value="1"/>
</dbReference>
<keyword evidence="2" id="KW-0560">Oxidoreductase</keyword>
<dbReference type="SUPFAM" id="SSF52833">
    <property type="entry name" value="Thioredoxin-like"/>
    <property type="match status" value="1"/>
</dbReference>
<dbReference type="InterPro" id="IPR013766">
    <property type="entry name" value="Thioredoxin_domain"/>
</dbReference>
<proteinExistence type="predicted"/>
<evidence type="ECO:0000313" key="2">
    <source>
        <dbReference type="EMBL" id="ETX16140.1"/>
    </source>
</evidence>
<evidence type="ECO:0000259" key="1">
    <source>
        <dbReference type="PROSITE" id="PS51352"/>
    </source>
</evidence>
<dbReference type="RefSeq" id="WP_037258679.1">
    <property type="nucleotide sequence ID" value="NZ_JALZ01000002.1"/>
</dbReference>
<organism evidence="2 3">
    <name type="scientific">Roseivivax halodurans JCM 10272</name>
    <dbReference type="NCBI Taxonomy" id="1449350"/>
    <lineage>
        <taxon>Bacteria</taxon>
        <taxon>Pseudomonadati</taxon>
        <taxon>Pseudomonadota</taxon>
        <taxon>Alphaproteobacteria</taxon>
        <taxon>Rhodobacterales</taxon>
        <taxon>Roseobacteraceae</taxon>
        <taxon>Roseivivax</taxon>
    </lineage>
</organism>
<keyword evidence="2" id="KW-0575">Peroxidase</keyword>
<dbReference type="OrthoDB" id="9809746at2"/>
<dbReference type="AlphaFoldDB" id="X7EJR6"/>
<protein>
    <submittedName>
        <fullName evidence="2">Thioredoxin peroxidase</fullName>
    </submittedName>
</protein>
<dbReference type="Proteomes" id="UP000022447">
    <property type="component" value="Unassembled WGS sequence"/>
</dbReference>
<dbReference type="PROSITE" id="PS51352">
    <property type="entry name" value="THIOREDOXIN_2"/>
    <property type="match status" value="1"/>
</dbReference>
<gene>
    <name evidence="2" type="ORF">OCH239_08245</name>
</gene>
<accession>X7EJR6</accession>